<reference evidence="3" key="1">
    <citation type="submission" date="2023-06" db="EMBL/GenBank/DDBJ databases">
        <title>Sysu t00192.</title>
        <authorList>
            <person name="Gao L."/>
            <person name="Fang B.-Z."/>
            <person name="Li W.-J."/>
        </authorList>
    </citation>
    <scope>NUCLEOTIDE SEQUENCE</scope>
    <source>
        <strain evidence="3">SYSU T00192</strain>
    </source>
</reference>
<dbReference type="Gene3D" id="3.40.50.1400">
    <property type="match status" value="2"/>
</dbReference>
<keyword evidence="4" id="KW-1185">Reference proteome</keyword>
<evidence type="ECO:0000313" key="3">
    <source>
        <dbReference type="EMBL" id="MDN4476539.1"/>
    </source>
</evidence>
<keyword evidence="1" id="KW-0479">Metal-binding</keyword>
<dbReference type="RefSeq" id="WP_301134941.1">
    <property type="nucleotide sequence ID" value="NZ_JAUHPW010000009.1"/>
</dbReference>
<dbReference type="SUPFAM" id="SSF53800">
    <property type="entry name" value="Chelatase"/>
    <property type="match status" value="1"/>
</dbReference>
<sequence>MSTLIACAHGTRDEDGQATILKVVEDIRGALPQHDVRDAYVDVHGPYCKEVVADVEPCDGTSAVVVPLLLAGGYHVYHDIAEAVKGREDVAAASALGPDPRLVDIVMDRIHEAHIPETTTLILAAAGSSDPRSTADTEAAAEMLRARWSGPVRIGYAAGIHPTVADAVADARANGEDGEVAVASFLLAPGFFQKRLGEAGADYVTAPLAPHPRLVEIVLDRYRDAGGS</sequence>
<comment type="caution">
    <text evidence="3">The sequence shown here is derived from an EMBL/GenBank/DDBJ whole genome shotgun (WGS) entry which is preliminary data.</text>
</comment>
<dbReference type="PANTHER" id="PTHR33542">
    <property type="entry name" value="SIROHYDROCHLORIN FERROCHELATASE, CHLOROPLASTIC"/>
    <property type="match status" value="1"/>
</dbReference>
<evidence type="ECO:0000256" key="2">
    <source>
        <dbReference type="ARBA" id="ARBA00023239"/>
    </source>
</evidence>
<evidence type="ECO:0000313" key="4">
    <source>
        <dbReference type="Proteomes" id="UP001172728"/>
    </source>
</evidence>
<protein>
    <submittedName>
        <fullName evidence="3">CbiX/SirB N-terminal domain-containing protein</fullName>
    </submittedName>
</protein>
<accession>A0ABT8GCZ1</accession>
<keyword evidence="2" id="KW-0456">Lyase</keyword>
<dbReference type="CDD" id="cd03416">
    <property type="entry name" value="CbiX_SirB_N"/>
    <property type="match status" value="1"/>
</dbReference>
<evidence type="ECO:0000256" key="1">
    <source>
        <dbReference type="ARBA" id="ARBA00022723"/>
    </source>
</evidence>
<dbReference type="Proteomes" id="UP001172728">
    <property type="component" value="Unassembled WGS sequence"/>
</dbReference>
<proteinExistence type="predicted"/>
<name>A0ABT8GCZ1_9MICO</name>
<dbReference type="InterPro" id="IPR002762">
    <property type="entry name" value="CbiX-like"/>
</dbReference>
<dbReference type="Pfam" id="PF01903">
    <property type="entry name" value="CbiX"/>
    <property type="match status" value="2"/>
</dbReference>
<dbReference type="InterPro" id="IPR050963">
    <property type="entry name" value="Sirohydro_Cobaltochel/CbiX"/>
</dbReference>
<gene>
    <name evidence="3" type="ORF">QQX09_11800</name>
</gene>
<dbReference type="PANTHER" id="PTHR33542:SF5">
    <property type="entry name" value="FERROCHELATASE CHE1"/>
    <property type="match status" value="1"/>
</dbReference>
<organism evidence="3 4">
    <name type="scientific">Demequina litoralis</name>
    <dbReference type="NCBI Taxonomy" id="3051660"/>
    <lineage>
        <taxon>Bacteria</taxon>
        <taxon>Bacillati</taxon>
        <taxon>Actinomycetota</taxon>
        <taxon>Actinomycetes</taxon>
        <taxon>Micrococcales</taxon>
        <taxon>Demequinaceae</taxon>
        <taxon>Demequina</taxon>
    </lineage>
</organism>
<dbReference type="EMBL" id="JAUHPW010000009">
    <property type="protein sequence ID" value="MDN4476539.1"/>
    <property type="molecule type" value="Genomic_DNA"/>
</dbReference>